<evidence type="ECO:0000313" key="3">
    <source>
        <dbReference type="Proteomes" id="UP001164743"/>
    </source>
</evidence>
<gene>
    <name evidence="2" type="ORF">PtA15_8A624</name>
</gene>
<evidence type="ECO:0000256" key="1">
    <source>
        <dbReference type="SAM" id="MobiDB-lite"/>
    </source>
</evidence>
<reference evidence="2" key="1">
    <citation type="submission" date="2022-10" db="EMBL/GenBank/DDBJ databases">
        <title>Puccinia triticina Genome sequencing and assembly.</title>
        <authorList>
            <person name="Li C."/>
        </authorList>
    </citation>
    <scope>NUCLEOTIDE SEQUENCE</scope>
    <source>
        <strain evidence="2">Pt15</strain>
    </source>
</reference>
<dbReference type="Proteomes" id="UP001164743">
    <property type="component" value="Chromosome 8A"/>
</dbReference>
<proteinExistence type="predicted"/>
<organism evidence="2 3">
    <name type="scientific">Puccinia triticina</name>
    <dbReference type="NCBI Taxonomy" id="208348"/>
    <lineage>
        <taxon>Eukaryota</taxon>
        <taxon>Fungi</taxon>
        <taxon>Dikarya</taxon>
        <taxon>Basidiomycota</taxon>
        <taxon>Pucciniomycotina</taxon>
        <taxon>Pucciniomycetes</taxon>
        <taxon>Pucciniales</taxon>
        <taxon>Pucciniaceae</taxon>
        <taxon>Puccinia</taxon>
    </lineage>
</organism>
<feature type="compositionally biased region" description="Polar residues" evidence="1">
    <location>
        <begin position="1"/>
        <end position="17"/>
    </location>
</feature>
<dbReference type="RefSeq" id="XP_053023273.1">
    <property type="nucleotide sequence ID" value="XM_053172073.1"/>
</dbReference>
<dbReference type="GeneID" id="77812968"/>
<feature type="region of interest" description="Disordered" evidence="1">
    <location>
        <begin position="1"/>
        <end position="31"/>
    </location>
</feature>
<name>A0ABY7CTP0_9BASI</name>
<accession>A0ABY7CTP0</accession>
<keyword evidence="3" id="KW-1185">Reference proteome</keyword>
<dbReference type="EMBL" id="CP110428">
    <property type="protein sequence ID" value="WAQ87718.1"/>
    <property type="molecule type" value="Genomic_DNA"/>
</dbReference>
<evidence type="ECO:0000313" key="2">
    <source>
        <dbReference type="EMBL" id="WAQ87718.1"/>
    </source>
</evidence>
<sequence length="95" mass="9863">MAQPRQSLGSGCSSGLTQRGGYPAMSHHDVPANSYLPMKLARRESPDSETAHGLIADHPRPVLCAPMGGPCAAHGNSVEATERVCTPGAIRLADS</sequence>
<protein>
    <submittedName>
        <fullName evidence="2">Uncharacterized protein</fullName>
    </submittedName>
</protein>